<feature type="transmembrane region" description="Helical" evidence="5">
    <location>
        <begin position="148"/>
        <end position="167"/>
    </location>
</feature>
<evidence type="ECO:0000259" key="6">
    <source>
        <dbReference type="SMART" id="SM00724"/>
    </source>
</evidence>
<evidence type="ECO:0000256" key="3">
    <source>
        <dbReference type="ARBA" id="ARBA00022989"/>
    </source>
</evidence>
<dbReference type="InParanoid" id="B8LEB0"/>
<accession>B8LEB0</accession>
<dbReference type="PANTHER" id="PTHR13439">
    <property type="entry name" value="CT120 PROTEIN"/>
    <property type="match status" value="1"/>
</dbReference>
<dbReference type="KEGG" id="tps:THAPSDRAFT_bd787"/>
<evidence type="ECO:0000256" key="5">
    <source>
        <dbReference type="SAM" id="Phobius"/>
    </source>
</evidence>
<dbReference type="GO" id="GO:0016020">
    <property type="term" value="C:membrane"/>
    <property type="evidence" value="ECO:0007669"/>
    <property type="project" value="UniProtKB-SubCell"/>
</dbReference>
<dbReference type="GeneID" id="7447679"/>
<name>B8LEB0_THAPS</name>
<reference evidence="7 8" key="2">
    <citation type="journal article" date="2008" name="Nature">
        <title>The Phaeodactylum genome reveals the evolutionary history of diatom genomes.</title>
        <authorList>
            <person name="Bowler C."/>
            <person name="Allen A.E."/>
            <person name="Badger J.H."/>
            <person name="Grimwood J."/>
            <person name="Jabbari K."/>
            <person name="Kuo A."/>
            <person name="Maheswari U."/>
            <person name="Martens C."/>
            <person name="Maumus F."/>
            <person name="Otillar R.P."/>
            <person name="Rayko E."/>
            <person name="Salamov A."/>
            <person name="Vandepoele K."/>
            <person name="Beszteri B."/>
            <person name="Gruber A."/>
            <person name="Heijde M."/>
            <person name="Katinka M."/>
            <person name="Mock T."/>
            <person name="Valentin K."/>
            <person name="Verret F."/>
            <person name="Berges J.A."/>
            <person name="Brownlee C."/>
            <person name="Cadoret J.P."/>
            <person name="Chiovitti A."/>
            <person name="Choi C.J."/>
            <person name="Coesel S."/>
            <person name="De Martino A."/>
            <person name="Detter J.C."/>
            <person name="Durkin C."/>
            <person name="Falciatore A."/>
            <person name="Fournet J."/>
            <person name="Haruta M."/>
            <person name="Huysman M.J."/>
            <person name="Jenkins B.D."/>
            <person name="Jiroutova K."/>
            <person name="Jorgensen R.E."/>
            <person name="Joubert Y."/>
            <person name="Kaplan A."/>
            <person name="Kroger N."/>
            <person name="Kroth P.G."/>
            <person name="La Roche J."/>
            <person name="Lindquist E."/>
            <person name="Lommer M."/>
            <person name="Martin-Jezequel V."/>
            <person name="Lopez P.J."/>
            <person name="Lucas S."/>
            <person name="Mangogna M."/>
            <person name="McGinnis K."/>
            <person name="Medlin L.K."/>
            <person name="Montsant A."/>
            <person name="Oudot-Le Secq M.P."/>
            <person name="Napoli C."/>
            <person name="Obornik M."/>
            <person name="Parker M.S."/>
            <person name="Petit J.L."/>
            <person name="Porcel B.M."/>
            <person name="Poulsen N."/>
            <person name="Robison M."/>
            <person name="Rychlewski L."/>
            <person name="Rynearson T.A."/>
            <person name="Schmutz J."/>
            <person name="Shapiro H."/>
            <person name="Siaut M."/>
            <person name="Stanley M."/>
            <person name="Sussman M.R."/>
            <person name="Taylor A.R."/>
            <person name="Vardi A."/>
            <person name="von Dassow P."/>
            <person name="Vyverman W."/>
            <person name="Willis A."/>
            <person name="Wyrwicz L.S."/>
            <person name="Rokhsar D.S."/>
            <person name="Weissenbach J."/>
            <person name="Armbrust E.V."/>
            <person name="Green B.R."/>
            <person name="Van de Peer Y."/>
            <person name="Grigoriev I.V."/>
        </authorList>
    </citation>
    <scope>NUCLEOTIDE SEQUENCE [LARGE SCALE GENOMIC DNA]</scope>
    <source>
        <strain evidence="7 8">CCMP1335</strain>
    </source>
</reference>
<dbReference type="Pfam" id="PF03798">
    <property type="entry name" value="TRAM_LAG1_CLN8"/>
    <property type="match status" value="1"/>
</dbReference>
<protein>
    <recommendedName>
        <fullName evidence="6">TLC domain-containing protein</fullName>
    </recommendedName>
</protein>
<feature type="transmembrane region" description="Helical" evidence="5">
    <location>
        <begin position="12"/>
        <end position="34"/>
    </location>
</feature>
<keyword evidence="8" id="KW-1185">Reference proteome</keyword>
<dbReference type="SMART" id="SM00724">
    <property type="entry name" value="TLC"/>
    <property type="match status" value="1"/>
</dbReference>
<dbReference type="RefSeq" id="XP_002297379.1">
    <property type="nucleotide sequence ID" value="XM_002297343.1"/>
</dbReference>
<dbReference type="Proteomes" id="UP000001449">
    <property type="component" value="Unassembled WGS sequence"/>
</dbReference>
<sequence>MTSPFTTEAAAFNPTLLLLFLALWLFAYYITVLSPTHGAPNGFESSALLSNLHSVPLCILAALSLLDIVDEVYPLCWSLSFFVVDVLDCAVRRDLMWGVHGMISLVLNVATGGNGVHRGLRSLSKGFFTEASTPFLNHWKLNKNYTNFLIFFTSFTLCRILWVPYFIYNTYAIHLQGKIDYLIWPSVLFYVLQLFWYVKMVGMVFHYRLPKEVIEREKKAKKKS</sequence>
<gene>
    <name evidence="7" type="ORF">THAPSDRAFT_bd787</name>
</gene>
<dbReference type="InterPro" id="IPR050846">
    <property type="entry name" value="TLCD"/>
</dbReference>
<feature type="transmembrane region" description="Helical" evidence="5">
    <location>
        <begin position="187"/>
        <end position="209"/>
    </location>
</feature>
<feature type="domain" description="TLC" evidence="6">
    <location>
        <begin position="45"/>
        <end position="209"/>
    </location>
</feature>
<dbReference type="AlphaFoldDB" id="B8LEB0"/>
<dbReference type="eggNOG" id="ENOG502SX2E">
    <property type="taxonomic scope" value="Eukaryota"/>
</dbReference>
<evidence type="ECO:0000256" key="2">
    <source>
        <dbReference type="ARBA" id="ARBA00022692"/>
    </source>
</evidence>
<dbReference type="GO" id="GO:0005783">
    <property type="term" value="C:endoplasmic reticulum"/>
    <property type="evidence" value="ECO:0000318"/>
    <property type="project" value="GO_Central"/>
</dbReference>
<comment type="subcellular location">
    <subcellularLocation>
        <location evidence="1">Membrane</location>
        <topology evidence="1">Multi-pass membrane protein</topology>
    </subcellularLocation>
</comment>
<evidence type="ECO:0000313" key="8">
    <source>
        <dbReference type="Proteomes" id="UP000001449"/>
    </source>
</evidence>
<reference evidence="7 8" key="1">
    <citation type="journal article" date="2004" name="Science">
        <title>The genome of the diatom Thalassiosira pseudonana: ecology, evolution, and metabolism.</title>
        <authorList>
            <person name="Armbrust E.V."/>
            <person name="Berges J.A."/>
            <person name="Bowler C."/>
            <person name="Green B.R."/>
            <person name="Martinez D."/>
            <person name="Putnam N.H."/>
            <person name="Zhou S."/>
            <person name="Allen A.E."/>
            <person name="Apt K.E."/>
            <person name="Bechner M."/>
            <person name="Brzezinski M.A."/>
            <person name="Chaal B.K."/>
            <person name="Chiovitti A."/>
            <person name="Davis A.K."/>
            <person name="Demarest M.S."/>
            <person name="Detter J.C."/>
            <person name="Glavina T."/>
            <person name="Goodstein D."/>
            <person name="Hadi M.Z."/>
            <person name="Hellsten U."/>
            <person name="Hildebrand M."/>
            <person name="Jenkins B.D."/>
            <person name="Jurka J."/>
            <person name="Kapitonov V.V."/>
            <person name="Kroger N."/>
            <person name="Lau W.W."/>
            <person name="Lane T.W."/>
            <person name="Larimer F.W."/>
            <person name="Lippmeier J.C."/>
            <person name="Lucas S."/>
            <person name="Medina M."/>
            <person name="Montsant A."/>
            <person name="Obornik M."/>
            <person name="Parker M.S."/>
            <person name="Palenik B."/>
            <person name="Pazour G.J."/>
            <person name="Richardson P.M."/>
            <person name="Rynearson T.A."/>
            <person name="Saito M.A."/>
            <person name="Schwartz D.C."/>
            <person name="Thamatrakoln K."/>
            <person name="Valentin K."/>
            <person name="Vardi A."/>
            <person name="Wilkerson F.P."/>
            <person name="Rokhsar D.S."/>
        </authorList>
    </citation>
    <scope>NUCLEOTIDE SEQUENCE [LARGE SCALE GENOMIC DNA]</scope>
    <source>
        <strain evidence="7 8">CCMP1335</strain>
    </source>
</reference>
<keyword evidence="4 5" id="KW-0472">Membrane</keyword>
<dbReference type="HOGENOM" id="CLU_1237233_0_0_1"/>
<organism evidence="7 8">
    <name type="scientific">Thalassiosira pseudonana</name>
    <name type="common">Marine diatom</name>
    <name type="synonym">Cyclotella nana</name>
    <dbReference type="NCBI Taxonomy" id="35128"/>
    <lineage>
        <taxon>Eukaryota</taxon>
        <taxon>Sar</taxon>
        <taxon>Stramenopiles</taxon>
        <taxon>Ochrophyta</taxon>
        <taxon>Bacillariophyta</taxon>
        <taxon>Coscinodiscophyceae</taxon>
        <taxon>Thalassiosirophycidae</taxon>
        <taxon>Thalassiosirales</taxon>
        <taxon>Thalassiosiraceae</taxon>
        <taxon>Thalassiosira</taxon>
    </lineage>
</organism>
<evidence type="ECO:0000256" key="4">
    <source>
        <dbReference type="ARBA" id="ARBA00023136"/>
    </source>
</evidence>
<evidence type="ECO:0000313" key="7">
    <source>
        <dbReference type="EMBL" id="EED86342.1"/>
    </source>
</evidence>
<dbReference type="EMBL" id="DS999434">
    <property type="protein sequence ID" value="EED86342.1"/>
    <property type="molecule type" value="Genomic_DNA"/>
</dbReference>
<keyword evidence="3 5" id="KW-1133">Transmembrane helix</keyword>
<keyword evidence="2 5" id="KW-0812">Transmembrane</keyword>
<dbReference type="GO" id="GO:0055088">
    <property type="term" value="P:lipid homeostasis"/>
    <property type="evidence" value="ECO:0000318"/>
    <property type="project" value="GO_Central"/>
</dbReference>
<dbReference type="PaxDb" id="35128-Thapsdraft787"/>
<evidence type="ECO:0000256" key="1">
    <source>
        <dbReference type="ARBA" id="ARBA00004141"/>
    </source>
</evidence>
<dbReference type="PANTHER" id="PTHR13439:SF0">
    <property type="entry name" value="TOPOISOMERASE I DAMAGE AFFECTED PROTEIN 4"/>
    <property type="match status" value="1"/>
</dbReference>
<dbReference type="InterPro" id="IPR006634">
    <property type="entry name" value="TLC-dom"/>
</dbReference>
<dbReference type="OMA" id="KIDYLIW"/>
<proteinExistence type="predicted"/>